<reference evidence="8" key="2">
    <citation type="journal article" date="2015" name="J. Biotechnol.">
        <title>The structure of the Cyberlindnera jadinii genome and its relation to Candida utilis analyzed by the occurrence of single nucleotide polymorphisms.</title>
        <authorList>
            <person name="Rupp O."/>
            <person name="Brinkrolf K."/>
            <person name="Buerth C."/>
            <person name="Kunigo M."/>
            <person name="Schneider J."/>
            <person name="Jaenicke S."/>
            <person name="Goesmann A."/>
            <person name="Puehler A."/>
            <person name="Jaeger K.-E."/>
            <person name="Ernst J.F."/>
        </authorList>
    </citation>
    <scope>NUCLEOTIDE SEQUENCE [LARGE SCALE GENOMIC DNA]</scope>
    <source>
        <strain evidence="8">ATCC 18201 / CBS 1600 / BCRC 20928 / JCM 3617 / NBRC 0987 / NRRL Y-1542</strain>
    </source>
</reference>
<dbReference type="OMA" id="VVWPKIR"/>
<dbReference type="Pfam" id="PF00378">
    <property type="entry name" value="ECH_1"/>
    <property type="match status" value="1"/>
</dbReference>
<sequence length="272" mass="30568">MAEGQDILYEVRDQVAIITLNLPKELNALDSNQYLLLGTLIERADKEKDTVVTFIRSTGRYFSAGANVKSLTGTPPSEGTIEEVDYWLSKFTARNAYLTTIFQDHSKVLVCALNGPVVGLSSALVSMCDFIYAKNEKVFLLAPFANLGLVTEGSCAATLVQRLGISVANEALLLSRPIFARRLESLGFVNKIYNVEDTEKFNDLVLEDFWNMIKDLHFDSVRDIKKIIKSTYIQEWQSVNAQEVVGGLFKWLEHVPQTKFKKVAGRQLKHKL</sequence>
<dbReference type="InterPro" id="IPR029045">
    <property type="entry name" value="ClpP/crotonase-like_dom_sf"/>
</dbReference>
<evidence type="ECO:0000313" key="6">
    <source>
        <dbReference type="EMBL" id="CEP23962.1"/>
    </source>
</evidence>
<evidence type="ECO:0000256" key="2">
    <source>
        <dbReference type="ARBA" id="ARBA00005005"/>
    </source>
</evidence>
<dbReference type="PANTHER" id="PTHR43684">
    <property type="match status" value="1"/>
</dbReference>
<dbReference type="GeneID" id="30990030"/>
<dbReference type="EMBL" id="CDQK01000005">
    <property type="protein sequence ID" value="CEP23962.1"/>
    <property type="molecule type" value="Genomic_DNA"/>
</dbReference>
<evidence type="ECO:0000256" key="4">
    <source>
        <dbReference type="ARBA" id="ARBA00023140"/>
    </source>
</evidence>
<dbReference type="Gene3D" id="3.90.226.10">
    <property type="entry name" value="2-enoyl-CoA Hydratase, Chain A, domain 1"/>
    <property type="match status" value="1"/>
</dbReference>
<dbReference type="Proteomes" id="UP000038830">
    <property type="component" value="Unassembled WGS sequence"/>
</dbReference>
<dbReference type="STRING" id="983966.A0A0H5C7L8"/>
<reference evidence="7 9" key="3">
    <citation type="journal article" date="2016" name="Proc. Natl. Acad. Sci. U.S.A.">
        <title>Comparative genomics of biotechnologically important yeasts.</title>
        <authorList>
            <person name="Riley R."/>
            <person name="Haridas S."/>
            <person name="Wolfe K.H."/>
            <person name="Lopes M.R."/>
            <person name="Hittinger C.T."/>
            <person name="Goeker M."/>
            <person name="Salamov A.A."/>
            <person name="Wisecaver J.H."/>
            <person name="Long T.M."/>
            <person name="Calvey C.H."/>
            <person name="Aerts A.L."/>
            <person name="Barry K.W."/>
            <person name="Choi C."/>
            <person name="Clum A."/>
            <person name="Coughlan A.Y."/>
            <person name="Deshpande S."/>
            <person name="Douglass A.P."/>
            <person name="Hanson S.J."/>
            <person name="Klenk H.-P."/>
            <person name="LaButti K.M."/>
            <person name="Lapidus A."/>
            <person name="Lindquist E.A."/>
            <person name="Lipzen A.M."/>
            <person name="Meier-Kolthoff J.P."/>
            <person name="Ohm R.A."/>
            <person name="Otillar R.P."/>
            <person name="Pangilinan J.L."/>
            <person name="Peng Y."/>
            <person name="Rokas A."/>
            <person name="Rosa C.A."/>
            <person name="Scheuner C."/>
            <person name="Sibirny A.A."/>
            <person name="Slot J.C."/>
            <person name="Stielow J.B."/>
            <person name="Sun H."/>
            <person name="Kurtzman C.P."/>
            <person name="Blackwell M."/>
            <person name="Grigoriev I.V."/>
            <person name="Jeffries T.W."/>
        </authorList>
    </citation>
    <scope>NUCLEOTIDE SEQUENCE [LARGE SCALE GENOMIC DNA]</scope>
    <source>
        <strain evidence="9">ATCC 18201 / CBS 1600 / BCRC 20928 / JCM 3617 / NBRC 0987 / NRRL Y-1542</strain>
        <strain evidence="7">NRRL Y-1542</strain>
    </source>
</reference>
<comment type="similarity">
    <text evidence="3">Belongs to the enoyl-CoA hydratase/isomerase family.</text>
</comment>
<dbReference type="AlphaFoldDB" id="A0A0H5C7L8"/>
<dbReference type="GO" id="GO:0004165">
    <property type="term" value="F:delta(3)-delta(2)-enoyl-CoA isomerase activity"/>
    <property type="evidence" value="ECO:0007669"/>
    <property type="project" value="UniProtKB-ARBA"/>
</dbReference>
<keyword evidence="5" id="KW-0413">Isomerase</keyword>
<comment type="pathway">
    <text evidence="2">Lipid metabolism; fatty acid beta-oxidation.</text>
</comment>
<dbReference type="FunFam" id="3.90.226.10:FF:000048">
    <property type="entry name" value="3,2-trans-enoyl-CoA isomerase"/>
    <property type="match status" value="1"/>
</dbReference>
<dbReference type="RefSeq" id="XP_020068761.1">
    <property type="nucleotide sequence ID" value="XM_020215634.1"/>
</dbReference>
<evidence type="ECO:0000256" key="5">
    <source>
        <dbReference type="ARBA" id="ARBA00023235"/>
    </source>
</evidence>
<evidence type="ECO:0000256" key="1">
    <source>
        <dbReference type="ARBA" id="ARBA00004275"/>
    </source>
</evidence>
<dbReference type="CDD" id="cd06558">
    <property type="entry name" value="crotonase-like"/>
    <property type="match status" value="1"/>
</dbReference>
<comment type="subcellular location">
    <subcellularLocation>
        <location evidence="1">Peroxisome</location>
    </subcellularLocation>
</comment>
<name>A0A0H5C7L8_CYBJN</name>
<dbReference type="GO" id="GO:0006635">
    <property type="term" value="P:fatty acid beta-oxidation"/>
    <property type="evidence" value="ECO:0007669"/>
    <property type="project" value="TreeGrafter"/>
</dbReference>
<accession>A0A0H5C7L8</accession>
<accession>A0A1E4RWR1</accession>
<dbReference type="EMBL" id="KV453938">
    <property type="protein sequence ID" value="ODV71722.1"/>
    <property type="molecule type" value="Genomic_DNA"/>
</dbReference>
<dbReference type="InterPro" id="IPR001753">
    <property type="entry name" value="Enoyl-CoA_hydra/iso"/>
</dbReference>
<protein>
    <submittedName>
        <fullName evidence="6">ECI1 protein</fullName>
    </submittedName>
</protein>
<dbReference type="InterPro" id="IPR051053">
    <property type="entry name" value="ECH/Chromodomain_protein"/>
</dbReference>
<dbReference type="Proteomes" id="UP000094389">
    <property type="component" value="Unassembled WGS sequence"/>
</dbReference>
<proteinExistence type="inferred from homology"/>
<evidence type="ECO:0000313" key="9">
    <source>
        <dbReference type="Proteomes" id="UP000094389"/>
    </source>
</evidence>
<dbReference type="OrthoDB" id="2018133at2759"/>
<dbReference type="GO" id="GO:0005782">
    <property type="term" value="C:peroxisomal matrix"/>
    <property type="evidence" value="ECO:0007669"/>
    <property type="project" value="TreeGrafter"/>
</dbReference>
<evidence type="ECO:0000313" key="8">
    <source>
        <dbReference type="Proteomes" id="UP000038830"/>
    </source>
</evidence>
<organism evidence="6 8">
    <name type="scientific">Cyberlindnera jadinii (strain ATCC 18201 / CBS 1600 / BCRC 20928 / JCM 3617 / NBRC 0987 / NRRL Y-1542)</name>
    <name type="common">Torula yeast</name>
    <name type="synonym">Candida utilis</name>
    <dbReference type="NCBI Taxonomy" id="983966"/>
    <lineage>
        <taxon>Eukaryota</taxon>
        <taxon>Fungi</taxon>
        <taxon>Dikarya</taxon>
        <taxon>Ascomycota</taxon>
        <taxon>Saccharomycotina</taxon>
        <taxon>Saccharomycetes</taxon>
        <taxon>Phaffomycetales</taxon>
        <taxon>Phaffomycetaceae</taxon>
        <taxon>Cyberlindnera</taxon>
    </lineage>
</organism>
<keyword evidence="9" id="KW-1185">Reference proteome</keyword>
<keyword evidence="4" id="KW-0576">Peroxisome</keyword>
<evidence type="ECO:0000313" key="7">
    <source>
        <dbReference type="EMBL" id="ODV71722.1"/>
    </source>
</evidence>
<dbReference type="PANTHER" id="PTHR43684:SF1">
    <property type="entry name" value="ENOYL-COA DELTA ISOMERASE 2"/>
    <property type="match status" value="1"/>
</dbReference>
<evidence type="ECO:0000256" key="3">
    <source>
        <dbReference type="ARBA" id="ARBA00005254"/>
    </source>
</evidence>
<dbReference type="SUPFAM" id="SSF52096">
    <property type="entry name" value="ClpP/crotonase"/>
    <property type="match status" value="1"/>
</dbReference>
<gene>
    <name evidence="6" type="primary">ECI1</name>
    <name evidence="6" type="ORF">BN1211_4667</name>
    <name evidence="7" type="ORF">CYBJADRAFT_169086</name>
</gene>
<reference evidence="6" key="1">
    <citation type="submission" date="2014-12" db="EMBL/GenBank/DDBJ databases">
        <authorList>
            <person name="Jaenicke S."/>
        </authorList>
    </citation>
    <scope>NUCLEOTIDE SEQUENCE [LARGE SCALE GENOMIC DNA]</scope>
    <source>
        <strain evidence="6">CBS1600</strain>
    </source>
</reference>